<accession>X6ML79</accession>
<feature type="region of interest" description="Disordered" evidence="1">
    <location>
        <begin position="60"/>
        <end position="112"/>
    </location>
</feature>
<gene>
    <name evidence="3" type="ORF">RFI_22595</name>
</gene>
<sequence>MIMFVFMFFYNFYYTTWYVCVYDLKKKKNIPELEWIFLLQLNASFFVFLKNYKNNKLKKREMKKGKKKKIIIKKKMEKKEKGNRKRNRKRNRKKKEKKKKRKKENKSGRKKNSKNKITKITFLNFLIGIVARARTTTIWVFVKKQAFCTIFGGIIQSTVRIFIVIFNGAAVSFSTLYLLAITHQSY</sequence>
<evidence type="ECO:0000256" key="1">
    <source>
        <dbReference type="SAM" id="MobiDB-lite"/>
    </source>
</evidence>
<name>X6ML79_RETFI</name>
<evidence type="ECO:0000256" key="2">
    <source>
        <dbReference type="SAM" id="Phobius"/>
    </source>
</evidence>
<dbReference type="EMBL" id="ASPP01019777">
    <property type="protein sequence ID" value="ETO14773.1"/>
    <property type="molecule type" value="Genomic_DNA"/>
</dbReference>
<evidence type="ECO:0000313" key="4">
    <source>
        <dbReference type="Proteomes" id="UP000023152"/>
    </source>
</evidence>
<protein>
    <submittedName>
        <fullName evidence="3">Uncharacterized protein</fullName>
    </submittedName>
</protein>
<keyword evidence="2" id="KW-1133">Transmembrane helix</keyword>
<organism evidence="3 4">
    <name type="scientific">Reticulomyxa filosa</name>
    <dbReference type="NCBI Taxonomy" id="46433"/>
    <lineage>
        <taxon>Eukaryota</taxon>
        <taxon>Sar</taxon>
        <taxon>Rhizaria</taxon>
        <taxon>Retaria</taxon>
        <taxon>Foraminifera</taxon>
        <taxon>Monothalamids</taxon>
        <taxon>Reticulomyxidae</taxon>
        <taxon>Reticulomyxa</taxon>
    </lineage>
</organism>
<reference evidence="3 4" key="1">
    <citation type="journal article" date="2013" name="Curr. Biol.">
        <title>The Genome of the Foraminiferan Reticulomyxa filosa.</title>
        <authorList>
            <person name="Glockner G."/>
            <person name="Hulsmann N."/>
            <person name="Schleicher M."/>
            <person name="Noegel A.A."/>
            <person name="Eichinger L."/>
            <person name="Gallinger C."/>
            <person name="Pawlowski J."/>
            <person name="Sierra R."/>
            <person name="Euteneuer U."/>
            <person name="Pillet L."/>
            <person name="Moustafa A."/>
            <person name="Platzer M."/>
            <person name="Groth M."/>
            <person name="Szafranski K."/>
            <person name="Schliwa M."/>
        </authorList>
    </citation>
    <scope>NUCLEOTIDE SEQUENCE [LARGE SCALE GENOMIC DNA]</scope>
</reference>
<keyword evidence="2" id="KW-0812">Transmembrane</keyword>
<comment type="caution">
    <text evidence="3">The sequence shown here is derived from an EMBL/GenBank/DDBJ whole genome shotgun (WGS) entry which is preliminary data.</text>
</comment>
<dbReference type="Proteomes" id="UP000023152">
    <property type="component" value="Unassembled WGS sequence"/>
</dbReference>
<feature type="transmembrane region" description="Helical" evidence="2">
    <location>
        <begin position="159"/>
        <end position="180"/>
    </location>
</feature>
<keyword evidence="2" id="KW-0472">Membrane</keyword>
<proteinExistence type="predicted"/>
<keyword evidence="4" id="KW-1185">Reference proteome</keyword>
<dbReference type="AlphaFoldDB" id="X6ML79"/>
<evidence type="ECO:0000313" key="3">
    <source>
        <dbReference type="EMBL" id="ETO14773.1"/>
    </source>
</evidence>